<evidence type="ECO:0000313" key="1">
    <source>
        <dbReference type="EMBL" id="AGA18313.1"/>
    </source>
</evidence>
<organism evidence="1">
    <name type="scientific">uncultured marine virus</name>
    <dbReference type="NCBI Taxonomy" id="186617"/>
    <lineage>
        <taxon>Viruses</taxon>
        <taxon>environmental samples</taxon>
    </lineage>
</organism>
<dbReference type="EMBL" id="JX904248">
    <property type="protein sequence ID" value="AGA18313.1"/>
    <property type="molecule type" value="Genomic_DNA"/>
</dbReference>
<reference evidence="1" key="1">
    <citation type="journal article" date="2013" name="ISME J.">
        <title>Previously unknown and highly divergent ssDNA viruses populate the oceans.</title>
        <authorList>
            <person name="Labonte J.M."/>
            <person name="Suttle C.A."/>
        </authorList>
    </citation>
    <scope>NUCLEOTIDE SEQUENCE</scope>
</reference>
<name>S4TF25_9VIRU</name>
<accession>S4TF25</accession>
<protein>
    <submittedName>
        <fullName evidence="1">Uncharacterized protein</fullName>
    </submittedName>
</protein>
<proteinExistence type="predicted"/>
<sequence length="201" mass="21372">MGNRLPCGGRQDTQTTIIGYVRLGVIMAKTDSFFIRKTVNVQDDEDYYETEIDLGAYVDALGKAVLRIHNIAIAYTDSTGAPLEITGSTNGTSAIASFQLCTQTQSALVLAGENKSVVASGRTNAYCFGTTGASFPSITSDALDVAPQGWDRGYLIGVEQMYFGGAASDGWTSDVYVSIVMECQSESLTKEAAMALALSQQ</sequence>